<dbReference type="InterPro" id="IPR002110">
    <property type="entry name" value="Ankyrin_rpt"/>
</dbReference>
<comment type="caution">
    <text evidence="2">The sequence shown here is derived from an EMBL/GenBank/DDBJ whole genome shotgun (WGS) entry which is preliminary data.</text>
</comment>
<accession>A0ABP0RPV9</accession>
<dbReference type="Pfam" id="PF12796">
    <property type="entry name" value="Ank_2"/>
    <property type="match status" value="1"/>
</dbReference>
<evidence type="ECO:0000256" key="1">
    <source>
        <dbReference type="PROSITE-ProRule" id="PRU00023"/>
    </source>
</evidence>
<dbReference type="PROSITE" id="PS50297">
    <property type="entry name" value="ANK_REP_REGION"/>
    <property type="match status" value="1"/>
</dbReference>
<evidence type="ECO:0000313" key="2">
    <source>
        <dbReference type="EMBL" id="CAK9102324.1"/>
    </source>
</evidence>
<dbReference type="SUPFAM" id="SSF48403">
    <property type="entry name" value="Ankyrin repeat"/>
    <property type="match status" value="1"/>
</dbReference>
<organism evidence="2 3">
    <name type="scientific">Durusdinium trenchii</name>
    <dbReference type="NCBI Taxonomy" id="1381693"/>
    <lineage>
        <taxon>Eukaryota</taxon>
        <taxon>Sar</taxon>
        <taxon>Alveolata</taxon>
        <taxon>Dinophyceae</taxon>
        <taxon>Suessiales</taxon>
        <taxon>Symbiodiniaceae</taxon>
        <taxon>Durusdinium</taxon>
    </lineage>
</organism>
<feature type="repeat" description="ANK" evidence="1">
    <location>
        <begin position="120"/>
        <end position="152"/>
    </location>
</feature>
<sequence length="163" mass="18134">MLLMLDVGKAVVPKGIKAGEQFAVSRELRKAWRGHESFAVKDFGICFHSDSLATMHTDAALHGVFEWRPRGALWKIAEPRETTSRAAFVGWEEGGETQWETEAKKLVAASNLNVNGTFDQGFTPLFYAATSGAFEVAKWLVEERADVNASNETKRALVLQKQY</sequence>
<name>A0ABP0RPV9_9DINO</name>
<gene>
    <name evidence="2" type="ORF">SCF082_LOCUS47830</name>
</gene>
<dbReference type="SMART" id="SM00248">
    <property type="entry name" value="ANK"/>
    <property type="match status" value="1"/>
</dbReference>
<proteinExistence type="predicted"/>
<reference evidence="2 3" key="1">
    <citation type="submission" date="2024-02" db="EMBL/GenBank/DDBJ databases">
        <authorList>
            <person name="Chen Y."/>
            <person name="Shah S."/>
            <person name="Dougan E. K."/>
            <person name="Thang M."/>
            <person name="Chan C."/>
        </authorList>
    </citation>
    <scope>NUCLEOTIDE SEQUENCE [LARGE SCALE GENOMIC DNA]</scope>
</reference>
<dbReference type="InterPro" id="IPR036770">
    <property type="entry name" value="Ankyrin_rpt-contain_sf"/>
</dbReference>
<keyword evidence="3" id="KW-1185">Reference proteome</keyword>
<keyword evidence="1" id="KW-0040">ANK repeat</keyword>
<dbReference type="Proteomes" id="UP001642464">
    <property type="component" value="Unassembled WGS sequence"/>
</dbReference>
<dbReference type="PROSITE" id="PS50088">
    <property type="entry name" value="ANK_REPEAT"/>
    <property type="match status" value="1"/>
</dbReference>
<evidence type="ECO:0000313" key="3">
    <source>
        <dbReference type="Proteomes" id="UP001642464"/>
    </source>
</evidence>
<protein>
    <submittedName>
        <fullName evidence="2">Uncharacterized protein</fullName>
    </submittedName>
</protein>
<dbReference type="Gene3D" id="1.25.40.20">
    <property type="entry name" value="Ankyrin repeat-containing domain"/>
    <property type="match status" value="1"/>
</dbReference>
<dbReference type="EMBL" id="CAXAMM010041995">
    <property type="protein sequence ID" value="CAK9102324.1"/>
    <property type="molecule type" value="Genomic_DNA"/>
</dbReference>